<dbReference type="AlphaFoldDB" id="A0A396GJH6"/>
<dbReference type="EMBL" id="PSQE01000008">
    <property type="protein sequence ID" value="RHN40351.1"/>
    <property type="molecule type" value="Genomic_DNA"/>
</dbReference>
<keyword evidence="2 3" id="KW-0808">Transferase</keyword>
<dbReference type="Gene3D" id="3.40.50.300">
    <property type="entry name" value="P-loop containing nucleotide triphosphate hydrolases"/>
    <property type="match status" value="1"/>
</dbReference>
<reference evidence="6" key="1">
    <citation type="journal article" date="2018" name="Nat. Plants">
        <title>Whole-genome landscape of Medicago truncatula symbiotic genes.</title>
        <authorList>
            <person name="Pecrix Y."/>
            <person name="Staton S.E."/>
            <person name="Sallet E."/>
            <person name="Lelandais-Briere C."/>
            <person name="Moreau S."/>
            <person name="Carrere S."/>
            <person name="Blein T."/>
            <person name="Jardinaud M.F."/>
            <person name="Latrasse D."/>
            <person name="Zouine M."/>
            <person name="Zahm M."/>
            <person name="Kreplak J."/>
            <person name="Mayjonade B."/>
            <person name="Satge C."/>
            <person name="Perez M."/>
            <person name="Cauet S."/>
            <person name="Marande W."/>
            <person name="Chantry-Darmon C."/>
            <person name="Lopez-Roques C."/>
            <person name="Bouchez O."/>
            <person name="Berard A."/>
            <person name="Debelle F."/>
            <person name="Munos S."/>
            <person name="Bendahmane A."/>
            <person name="Berges H."/>
            <person name="Niebel A."/>
            <person name="Buitink J."/>
            <person name="Frugier F."/>
            <person name="Benhamed M."/>
            <person name="Crespi M."/>
            <person name="Gouzy J."/>
            <person name="Gamas P."/>
        </authorList>
    </citation>
    <scope>NUCLEOTIDE SEQUENCE [LARGE SCALE GENOMIC DNA]</scope>
    <source>
        <strain evidence="6">cv. Jemalong A17</strain>
    </source>
</reference>
<evidence type="ECO:0000259" key="4">
    <source>
        <dbReference type="Pfam" id="PF00685"/>
    </source>
</evidence>
<feature type="domain" description="Sulfotransferase" evidence="4">
    <location>
        <begin position="3"/>
        <end position="101"/>
    </location>
</feature>
<organism evidence="5 6">
    <name type="scientific">Medicago truncatula</name>
    <name type="common">Barrel medic</name>
    <name type="synonym">Medicago tribuloides</name>
    <dbReference type="NCBI Taxonomy" id="3880"/>
    <lineage>
        <taxon>Eukaryota</taxon>
        <taxon>Viridiplantae</taxon>
        <taxon>Streptophyta</taxon>
        <taxon>Embryophyta</taxon>
        <taxon>Tracheophyta</taxon>
        <taxon>Spermatophyta</taxon>
        <taxon>Magnoliopsida</taxon>
        <taxon>eudicotyledons</taxon>
        <taxon>Gunneridae</taxon>
        <taxon>Pentapetalae</taxon>
        <taxon>rosids</taxon>
        <taxon>fabids</taxon>
        <taxon>Fabales</taxon>
        <taxon>Fabaceae</taxon>
        <taxon>Papilionoideae</taxon>
        <taxon>50 kb inversion clade</taxon>
        <taxon>NPAAA clade</taxon>
        <taxon>Hologalegina</taxon>
        <taxon>IRL clade</taxon>
        <taxon>Trifolieae</taxon>
        <taxon>Medicago</taxon>
    </lineage>
</organism>
<dbReference type="Gramene" id="rna46498">
    <property type="protein sequence ID" value="RHN40351.1"/>
    <property type="gene ID" value="gene46498"/>
</dbReference>
<dbReference type="Proteomes" id="UP000265566">
    <property type="component" value="Chromosome 8"/>
</dbReference>
<proteinExistence type="inferred from homology"/>
<dbReference type="PANTHER" id="PTHR11783">
    <property type="entry name" value="SULFOTRANSFERASE SULT"/>
    <property type="match status" value="1"/>
</dbReference>
<evidence type="ECO:0000313" key="5">
    <source>
        <dbReference type="EMBL" id="RHN40351.1"/>
    </source>
</evidence>
<accession>A0A396GJH6</accession>
<sequence>MTSPDKILFLKYEELKEDPIFHVTRLATFLGYSFTQEEESKKVVENIINLCCFETMKELEVNKSGFMRSYVGNKFFFRKAKVGDWKNYLSPSMEEKLSKIVD</sequence>
<gene>
    <name evidence="5" type="ORF">MtrunA17_Chr8g0353841</name>
</gene>
<evidence type="ECO:0000256" key="2">
    <source>
        <dbReference type="ARBA" id="ARBA00022679"/>
    </source>
</evidence>
<evidence type="ECO:0000313" key="6">
    <source>
        <dbReference type="Proteomes" id="UP000265566"/>
    </source>
</evidence>
<dbReference type="InterPro" id="IPR027417">
    <property type="entry name" value="P-loop_NTPase"/>
</dbReference>
<dbReference type="Pfam" id="PF00685">
    <property type="entry name" value="Sulfotransfer_1"/>
    <property type="match status" value="1"/>
</dbReference>
<comment type="caution">
    <text evidence="5">The sequence shown here is derived from an EMBL/GenBank/DDBJ whole genome shotgun (WGS) entry which is preliminary data.</text>
</comment>
<dbReference type="EC" id="2.8.2.-" evidence="3"/>
<comment type="similarity">
    <text evidence="1 3">Belongs to the sulfotransferase 1 family.</text>
</comment>
<name>A0A396GJH6_MEDTR</name>
<protein>
    <recommendedName>
        <fullName evidence="3">Sulfotransferase</fullName>
        <ecNumber evidence="3">2.8.2.-</ecNumber>
    </recommendedName>
</protein>
<dbReference type="SUPFAM" id="SSF52540">
    <property type="entry name" value="P-loop containing nucleoside triphosphate hydrolases"/>
    <property type="match status" value="1"/>
</dbReference>
<dbReference type="InterPro" id="IPR000863">
    <property type="entry name" value="Sulfotransferase_dom"/>
</dbReference>
<dbReference type="GO" id="GO:0008146">
    <property type="term" value="F:sulfotransferase activity"/>
    <property type="evidence" value="ECO:0007669"/>
    <property type="project" value="InterPro"/>
</dbReference>
<evidence type="ECO:0000256" key="1">
    <source>
        <dbReference type="ARBA" id="ARBA00005771"/>
    </source>
</evidence>
<evidence type="ECO:0000256" key="3">
    <source>
        <dbReference type="RuleBase" id="RU361155"/>
    </source>
</evidence>